<keyword evidence="1" id="KW-0472">Membrane</keyword>
<evidence type="ECO:0000313" key="3">
    <source>
        <dbReference type="EMBL" id="OGG11465.1"/>
    </source>
</evidence>
<feature type="transmembrane region" description="Helical" evidence="1">
    <location>
        <begin position="12"/>
        <end position="36"/>
    </location>
</feature>
<evidence type="ECO:0000313" key="4">
    <source>
        <dbReference type="Proteomes" id="UP000177268"/>
    </source>
</evidence>
<reference evidence="3 4" key="1">
    <citation type="journal article" date="2016" name="Nat. Commun.">
        <title>Thousands of microbial genomes shed light on interconnected biogeochemical processes in an aquifer system.</title>
        <authorList>
            <person name="Anantharaman K."/>
            <person name="Brown C.T."/>
            <person name="Hug L.A."/>
            <person name="Sharon I."/>
            <person name="Castelle C.J."/>
            <person name="Probst A.J."/>
            <person name="Thomas B.C."/>
            <person name="Singh A."/>
            <person name="Wilkins M.J."/>
            <person name="Karaoz U."/>
            <person name="Brodie E.L."/>
            <person name="Williams K.H."/>
            <person name="Hubbard S.S."/>
            <person name="Banfield J.F."/>
        </authorList>
    </citation>
    <scope>NUCLEOTIDE SEQUENCE [LARGE SCALE GENOMIC DNA]</scope>
</reference>
<dbReference type="InterPro" id="IPR027381">
    <property type="entry name" value="LytR/CpsA/Psr_C"/>
</dbReference>
<dbReference type="AlphaFoldDB" id="A0A1F5ZGJ3"/>
<evidence type="ECO:0000256" key="1">
    <source>
        <dbReference type="SAM" id="Phobius"/>
    </source>
</evidence>
<dbReference type="InterPro" id="IPR050922">
    <property type="entry name" value="LytR/CpsA/Psr_CW_biosynth"/>
</dbReference>
<proteinExistence type="predicted"/>
<gene>
    <name evidence="3" type="ORF">A2Z00_02870</name>
</gene>
<dbReference type="EMBL" id="MFIZ01000027">
    <property type="protein sequence ID" value="OGG11465.1"/>
    <property type="molecule type" value="Genomic_DNA"/>
</dbReference>
<dbReference type="PANTHER" id="PTHR33392">
    <property type="entry name" value="POLYISOPRENYL-TEICHOIC ACID--PEPTIDOGLYCAN TEICHOIC ACID TRANSFERASE TAGU"/>
    <property type="match status" value="1"/>
</dbReference>
<keyword evidence="1" id="KW-0812">Transmembrane</keyword>
<evidence type="ECO:0000259" key="2">
    <source>
        <dbReference type="Pfam" id="PF13399"/>
    </source>
</evidence>
<dbReference type="Pfam" id="PF13399">
    <property type="entry name" value="LytR_C"/>
    <property type="match status" value="1"/>
</dbReference>
<feature type="domain" description="LytR/CpsA/Psr regulator C-terminal" evidence="2">
    <location>
        <begin position="228"/>
        <end position="311"/>
    </location>
</feature>
<protein>
    <recommendedName>
        <fullName evidence="2">LytR/CpsA/Psr regulator C-terminal domain-containing protein</fullName>
    </recommendedName>
</protein>
<keyword evidence="1" id="KW-1133">Transmembrane helix</keyword>
<sequence length="323" mass="35552">MTRFHRKSVPSYFHIFLVVLLGGAIIGICVMLLVLLGSAPPPGRINVIVASDPVIVWSWNTQDNTFAVVTIPSDIVITGLHGYGEYSLAALWKLGIIDKKNGSLLADSAKEALGVPALFYFGERHEDVQKQTDAIAYGERIFSFRTMPSFLSGRYLTNIPFSSFVALTRALKGVRPDKIHQIDLTSNAIAIPQNLPDGSRQLTLDPAKSDRVLKNVFEDDQIRKDGLAVAVYNTTSTPTLGNRMARLLSNLGVLVLTVGNDTPPVSRCTVSGDKQALTSQTAKTIEQFFHCLLLERHDERVDLVVRIGTDYANLFAPRSEKKE</sequence>
<accession>A0A1F5ZGJ3</accession>
<name>A0A1F5ZGJ3_9BACT</name>
<dbReference type="Proteomes" id="UP000177268">
    <property type="component" value="Unassembled WGS sequence"/>
</dbReference>
<comment type="caution">
    <text evidence="3">The sequence shown here is derived from an EMBL/GenBank/DDBJ whole genome shotgun (WGS) entry which is preliminary data.</text>
</comment>
<organism evidence="3 4">
    <name type="scientific">Candidatus Gottesmanbacteria bacterium RBG_13_45_10</name>
    <dbReference type="NCBI Taxonomy" id="1798370"/>
    <lineage>
        <taxon>Bacteria</taxon>
        <taxon>Candidatus Gottesmaniibacteriota</taxon>
    </lineage>
</organism>
<dbReference type="PANTHER" id="PTHR33392:SF6">
    <property type="entry name" value="POLYISOPRENYL-TEICHOIC ACID--PEPTIDOGLYCAN TEICHOIC ACID TRANSFERASE TAGU"/>
    <property type="match status" value="1"/>
</dbReference>